<feature type="compositionally biased region" description="Low complexity" evidence="9">
    <location>
        <begin position="759"/>
        <end position="775"/>
    </location>
</feature>
<dbReference type="GO" id="GO:0070187">
    <property type="term" value="C:shelterin complex"/>
    <property type="evidence" value="ECO:0007669"/>
    <property type="project" value="TreeGrafter"/>
</dbReference>
<feature type="domain" description="Myb-like" evidence="10">
    <location>
        <begin position="462"/>
        <end position="518"/>
    </location>
</feature>
<gene>
    <name evidence="11" type="ORF">DAPK24_051790</name>
</gene>
<dbReference type="EMBL" id="BTGB01000009">
    <property type="protein sequence ID" value="GMM48581.1"/>
    <property type="molecule type" value="Genomic_DNA"/>
</dbReference>
<sequence>MTEEEVNKDLRELEHSVYENENSNNDNDNIGKRLDAHGIVSIAKSTIKGNKNKRKSNSKTDNESDSLHETINQFEHQIHSQLQDQLNDSINETFVVKNSHNENQGDNLDGVSLHSTSNDIRLDAGAKDKDVISSNGNNNVENSHIIDGINNGSNDNHDKDTHKTILDATNIDDELRKLGNIDMQNIHSTVDNVDIAAAAVASFARATLSHADNDENNDNGDNNTQGLESHTQIENGHDDVVDDDDIGDIAKHIDVDINVSGVDVDDVEVDADVMADIVKHASMSTTIAGENLPDSNITSLDNTDMDSEPKTELKETSNKRVNKQNKMNQLLKDKLFYLPSDFEENQTVKEMIIACGGSISATSNPDSITLVPSKNDSIGDSITQYTYSYIYDTFTKQASLNMKKYKLPSAKSKANQELKISIGNFPISRSSGYQHNDISHGGVTQSITDIKINNTHSLSKRKSNKFTEEEDEYILDLVRRNPHLRSTHTFFARIAQLPPLSEHTGNSIRYRYRKILAPKLTYVYKLDPETGEPLINPETNEVMKITKIPSLIKSQYTSDEDYALCKHIWAYKNGELTITSKKRVEVSQIPEYVFQKLHESNPRHSAMSWRDRYRKFAAKFGLKRYITYYEDCQSKNIPAEPMKNMSSRADRRDYKVDVFENENISKRQNSNAEEKNVKRVKPSNGDSKTKSRSKIDDVDSKSKIIEEFVPNNNDKIDPTRSLESSLYENTNANSNPALSTLANISTTQRKIGDKKALKSKNGINNTKTTSTKTDNLIGSKPINNNLRSIKESEAKPSKNKRTIDKTGNDIIDEDANLFVSATVDEMKQYNISLDENRKIDNLSESTGSNPILSANEHIEPVNEEGDDQNNNENGNQDDNVDMINAKADDGLMDFRQLIDIDPEPLKHRDSIDLPSMIESIRECFRNFGDNSTPYELFKDISDQTGISMLWLNYWFDCSCGMLGTFIQAIIHYLKTGELIMNNVSGFWTEKDDELLKVDPDNKPLLELHGKDSVTKRKAVLFSYLV</sequence>
<comment type="subunit">
    <text evidence="8">Homodimer.</text>
</comment>
<evidence type="ECO:0000256" key="5">
    <source>
        <dbReference type="ARBA" id="ARBA00023159"/>
    </source>
</evidence>
<feature type="compositionally biased region" description="Basic and acidic residues" evidence="9">
    <location>
        <begin position="788"/>
        <end position="806"/>
    </location>
</feature>
<feature type="region of interest" description="Disordered" evidence="9">
    <location>
        <begin position="861"/>
        <end position="880"/>
    </location>
</feature>
<keyword evidence="5" id="KW-0010">Activator</keyword>
<evidence type="ECO:0000259" key="10">
    <source>
        <dbReference type="SMART" id="SM00717"/>
    </source>
</evidence>
<keyword evidence="3 8" id="KW-0779">Telomere</keyword>
<comment type="subcellular location">
    <subcellularLocation>
        <location evidence="8">Nucleus</location>
    </subcellularLocation>
    <subcellularLocation>
        <location evidence="8">Chromosome</location>
        <location evidence="8">Telomere</location>
    </subcellularLocation>
</comment>
<evidence type="ECO:0000256" key="6">
    <source>
        <dbReference type="ARBA" id="ARBA00023163"/>
    </source>
</evidence>
<dbReference type="Gene3D" id="1.10.10.60">
    <property type="entry name" value="Homeodomain-like"/>
    <property type="match status" value="2"/>
</dbReference>
<feature type="compositionally biased region" description="Basic and acidic residues" evidence="9">
    <location>
        <begin position="307"/>
        <end position="317"/>
    </location>
</feature>
<dbReference type="InterPro" id="IPR001005">
    <property type="entry name" value="SANT/Myb"/>
</dbReference>
<evidence type="ECO:0000256" key="8">
    <source>
        <dbReference type="RuleBase" id="RU367107"/>
    </source>
</evidence>
<name>A0AAV5RDA5_PICKL</name>
<evidence type="ECO:0000256" key="1">
    <source>
        <dbReference type="ARBA" id="ARBA00010467"/>
    </source>
</evidence>
<feature type="region of interest" description="Disordered" evidence="9">
    <location>
        <begin position="210"/>
        <end position="229"/>
    </location>
</feature>
<protein>
    <recommendedName>
        <fullName evidence="8">DNA-binding protein RAP1</fullName>
    </recommendedName>
</protein>
<evidence type="ECO:0000256" key="2">
    <source>
        <dbReference type="ARBA" id="ARBA00022454"/>
    </source>
</evidence>
<feature type="region of interest" description="Disordered" evidence="9">
    <location>
        <begin position="288"/>
        <end position="317"/>
    </location>
</feature>
<accession>A0AAV5RDA5</accession>
<keyword evidence="12" id="KW-1185">Reference proteome</keyword>
<dbReference type="InterPro" id="IPR021661">
    <property type="entry name" value="Rap1_C"/>
</dbReference>
<evidence type="ECO:0000256" key="9">
    <source>
        <dbReference type="SAM" id="MobiDB-lite"/>
    </source>
</evidence>
<keyword evidence="7 8" id="KW-0539">Nucleus</keyword>
<feature type="region of interest" description="Disordered" evidence="9">
    <location>
        <begin position="659"/>
        <end position="698"/>
    </location>
</feature>
<dbReference type="InterPro" id="IPR039595">
    <property type="entry name" value="TE2IP/Rap1"/>
</dbReference>
<keyword evidence="11" id="KW-0238">DNA-binding</keyword>
<comment type="function">
    <text evidence="8">Involved in the regulation of telomere length, clustering and has a specific role in telomere position effect (TPE).</text>
</comment>
<feature type="region of interest" description="Disordered" evidence="9">
    <location>
        <begin position="752"/>
        <end position="806"/>
    </location>
</feature>
<organism evidence="11 12">
    <name type="scientific">Pichia kluyveri</name>
    <name type="common">Yeast</name>
    <dbReference type="NCBI Taxonomy" id="36015"/>
    <lineage>
        <taxon>Eukaryota</taxon>
        <taxon>Fungi</taxon>
        <taxon>Dikarya</taxon>
        <taxon>Ascomycota</taxon>
        <taxon>Saccharomycotina</taxon>
        <taxon>Pichiomycetes</taxon>
        <taxon>Pichiales</taxon>
        <taxon>Pichiaceae</taxon>
        <taxon>Pichia</taxon>
    </lineage>
</organism>
<evidence type="ECO:0000313" key="11">
    <source>
        <dbReference type="EMBL" id="GMM48581.1"/>
    </source>
</evidence>
<dbReference type="InterPro" id="IPR001357">
    <property type="entry name" value="BRCT_dom"/>
</dbReference>
<dbReference type="Pfam" id="PF09197">
    <property type="entry name" value="Rap1-DNA-bind"/>
    <property type="match status" value="1"/>
</dbReference>
<dbReference type="SUPFAM" id="SSF46689">
    <property type="entry name" value="Homeodomain-like"/>
    <property type="match status" value="2"/>
</dbReference>
<comment type="caution">
    <text evidence="11">The sequence shown here is derived from an EMBL/GenBank/DDBJ whole genome shotgun (WGS) entry which is preliminary data.</text>
</comment>
<dbReference type="PANTHER" id="PTHR16466">
    <property type="entry name" value="TELOMERE REPEAT-BINDING FACTOR 2-INTERACTING PROTEIN 1"/>
    <property type="match status" value="1"/>
</dbReference>
<dbReference type="AlphaFoldDB" id="A0AAV5RDA5"/>
<dbReference type="SMART" id="SM00717">
    <property type="entry name" value="SANT"/>
    <property type="match status" value="1"/>
</dbReference>
<feature type="compositionally biased region" description="Polar residues" evidence="9">
    <location>
        <begin position="288"/>
        <end position="302"/>
    </location>
</feature>
<feature type="compositionally biased region" description="Basic and acidic residues" evidence="9">
    <location>
        <begin position="687"/>
        <end position="698"/>
    </location>
</feature>
<dbReference type="InterPro" id="IPR009057">
    <property type="entry name" value="Homeodomain-like_sf"/>
</dbReference>
<dbReference type="CDD" id="cd11655">
    <property type="entry name" value="rap1_myb-like"/>
    <property type="match status" value="2"/>
</dbReference>
<evidence type="ECO:0000256" key="7">
    <source>
        <dbReference type="ARBA" id="ARBA00023242"/>
    </source>
</evidence>
<keyword evidence="6" id="KW-0804">Transcription</keyword>
<comment type="similarity">
    <text evidence="1 8">Belongs to the RAP1 family.</text>
</comment>
<reference evidence="11 12" key="1">
    <citation type="journal article" date="2023" name="Elife">
        <title>Identification of key yeast species and microbe-microbe interactions impacting larval growth of Drosophila in the wild.</title>
        <authorList>
            <person name="Mure A."/>
            <person name="Sugiura Y."/>
            <person name="Maeda R."/>
            <person name="Honda K."/>
            <person name="Sakurai N."/>
            <person name="Takahashi Y."/>
            <person name="Watada M."/>
            <person name="Katoh T."/>
            <person name="Gotoh A."/>
            <person name="Gotoh Y."/>
            <person name="Taniguchi I."/>
            <person name="Nakamura K."/>
            <person name="Hayashi T."/>
            <person name="Katayama T."/>
            <person name="Uemura T."/>
            <person name="Hattori Y."/>
        </authorList>
    </citation>
    <scope>NUCLEOTIDE SEQUENCE [LARGE SCALE GENOMIC DNA]</scope>
    <source>
        <strain evidence="11 12">PK-24</strain>
    </source>
</reference>
<evidence type="ECO:0000313" key="12">
    <source>
        <dbReference type="Proteomes" id="UP001378960"/>
    </source>
</evidence>
<dbReference type="InterPro" id="IPR015280">
    <property type="entry name" value="Rap1_DNA-bd"/>
</dbReference>
<keyword evidence="2 8" id="KW-0158">Chromosome</keyword>
<feature type="region of interest" description="Disordered" evidence="9">
    <location>
        <begin position="46"/>
        <end position="66"/>
    </location>
</feature>
<keyword evidence="4" id="KW-0805">Transcription regulation</keyword>
<evidence type="ECO:0000256" key="3">
    <source>
        <dbReference type="ARBA" id="ARBA00022895"/>
    </source>
</evidence>
<dbReference type="Pfam" id="PF11626">
    <property type="entry name" value="Rap1_C"/>
    <property type="match status" value="1"/>
</dbReference>
<proteinExistence type="inferred from homology"/>
<dbReference type="PANTHER" id="PTHR16466:SF6">
    <property type="entry name" value="TELOMERIC REPEAT-BINDING FACTOR 2-INTERACTING PROTEIN 1"/>
    <property type="match status" value="1"/>
</dbReference>
<dbReference type="GO" id="GO:0010833">
    <property type="term" value="P:telomere maintenance via telomere lengthening"/>
    <property type="evidence" value="ECO:0007669"/>
    <property type="project" value="UniProtKB-UniRule"/>
</dbReference>
<dbReference type="GO" id="GO:0031848">
    <property type="term" value="P:protection from non-homologous end joining at telomere"/>
    <property type="evidence" value="ECO:0007669"/>
    <property type="project" value="TreeGrafter"/>
</dbReference>
<evidence type="ECO:0000256" key="4">
    <source>
        <dbReference type="ARBA" id="ARBA00023015"/>
    </source>
</evidence>
<dbReference type="Proteomes" id="UP001378960">
    <property type="component" value="Unassembled WGS sequence"/>
</dbReference>
<dbReference type="Pfam" id="PF16589">
    <property type="entry name" value="BRCT_2"/>
    <property type="match status" value="1"/>
</dbReference>
<dbReference type="GO" id="GO:0042162">
    <property type="term" value="F:telomeric DNA binding"/>
    <property type="evidence" value="ECO:0007669"/>
    <property type="project" value="TreeGrafter"/>
</dbReference>